<reference evidence="1" key="1">
    <citation type="journal article" date="2022" name="Int. J. Mol. Sci.">
        <title>Draft Genome of Tanacetum Coccineum: Genomic Comparison of Closely Related Tanacetum-Family Plants.</title>
        <authorList>
            <person name="Yamashiro T."/>
            <person name="Shiraishi A."/>
            <person name="Nakayama K."/>
            <person name="Satake H."/>
        </authorList>
    </citation>
    <scope>NUCLEOTIDE SEQUENCE</scope>
</reference>
<organism evidence="1 2">
    <name type="scientific">Tanacetum coccineum</name>
    <dbReference type="NCBI Taxonomy" id="301880"/>
    <lineage>
        <taxon>Eukaryota</taxon>
        <taxon>Viridiplantae</taxon>
        <taxon>Streptophyta</taxon>
        <taxon>Embryophyta</taxon>
        <taxon>Tracheophyta</taxon>
        <taxon>Spermatophyta</taxon>
        <taxon>Magnoliopsida</taxon>
        <taxon>eudicotyledons</taxon>
        <taxon>Gunneridae</taxon>
        <taxon>Pentapetalae</taxon>
        <taxon>asterids</taxon>
        <taxon>campanulids</taxon>
        <taxon>Asterales</taxon>
        <taxon>Asteraceae</taxon>
        <taxon>Asteroideae</taxon>
        <taxon>Anthemideae</taxon>
        <taxon>Anthemidinae</taxon>
        <taxon>Tanacetum</taxon>
    </lineage>
</organism>
<keyword evidence="2" id="KW-1185">Reference proteome</keyword>
<gene>
    <name evidence="1" type="ORF">Tco_1017814</name>
</gene>
<comment type="caution">
    <text evidence="1">The sequence shown here is derived from an EMBL/GenBank/DDBJ whole genome shotgun (WGS) entry which is preliminary data.</text>
</comment>
<name>A0ABQ5FTM7_9ASTR</name>
<proteinExistence type="predicted"/>
<reference evidence="1" key="2">
    <citation type="submission" date="2022-01" db="EMBL/GenBank/DDBJ databases">
        <authorList>
            <person name="Yamashiro T."/>
            <person name="Shiraishi A."/>
            <person name="Satake H."/>
            <person name="Nakayama K."/>
        </authorList>
    </citation>
    <scope>NUCLEOTIDE SEQUENCE</scope>
</reference>
<dbReference type="Proteomes" id="UP001151760">
    <property type="component" value="Unassembled WGS sequence"/>
</dbReference>
<evidence type="ECO:0000313" key="1">
    <source>
        <dbReference type="EMBL" id="GJT66334.1"/>
    </source>
</evidence>
<sequence length="164" mass="18444">MGAKQLCKSSDLVMAVPNIEGNGCTKETFCIEYEWKHPRCSTCLIYSHSLIDCPKASPKRVVNSMDKGKGQTSGADDEGFNEVKKKKSGVMMRLNLLKYETTSFLASKGLGYGPKSLWEQCRDTALDDGYDSYDDDMYEGQEIPENIQTICDNFDIKVRGRKKK</sequence>
<evidence type="ECO:0000313" key="2">
    <source>
        <dbReference type="Proteomes" id="UP001151760"/>
    </source>
</evidence>
<evidence type="ECO:0008006" key="3">
    <source>
        <dbReference type="Google" id="ProtNLM"/>
    </source>
</evidence>
<accession>A0ABQ5FTM7</accession>
<protein>
    <recommendedName>
        <fullName evidence="3">Zinc knuckle CX2CX4HX4C domain-containing protein</fullName>
    </recommendedName>
</protein>
<dbReference type="EMBL" id="BQNB010017706">
    <property type="protein sequence ID" value="GJT66334.1"/>
    <property type="molecule type" value="Genomic_DNA"/>
</dbReference>